<reference evidence="4 5" key="1">
    <citation type="submission" date="2019-03" db="EMBL/GenBank/DDBJ databases">
        <title>Genomic Encyclopedia of Type Strains, Phase IV (KMG-IV): sequencing the most valuable type-strain genomes for metagenomic binning, comparative biology and taxonomic classification.</title>
        <authorList>
            <person name="Goeker M."/>
        </authorList>
    </citation>
    <scope>NUCLEOTIDE SEQUENCE [LARGE SCALE GENOMIC DNA]</scope>
    <source>
        <strain evidence="4 5">DSM 15505</strain>
    </source>
</reference>
<gene>
    <name evidence="4" type="ORF">DES49_3018</name>
</gene>
<dbReference type="RefSeq" id="WP_133737232.1">
    <property type="nucleotide sequence ID" value="NZ_SOAX01000008.1"/>
</dbReference>
<proteinExistence type="predicted"/>
<keyword evidence="2" id="KW-0732">Signal</keyword>
<protein>
    <submittedName>
        <fullName evidence="4">Uncharacterized protein DUF4168</fullName>
    </submittedName>
</protein>
<keyword evidence="5" id="KW-1185">Reference proteome</keyword>
<dbReference type="AlphaFoldDB" id="A0A4R7JID7"/>
<dbReference type="InterPro" id="IPR038183">
    <property type="entry name" value="RICH_sf"/>
</dbReference>
<accession>A0A4R7JID7</accession>
<dbReference type="InterPro" id="IPR025433">
    <property type="entry name" value="DUF4168"/>
</dbReference>
<dbReference type="OrthoDB" id="6900175at2"/>
<feature type="compositionally biased region" description="Low complexity" evidence="1">
    <location>
        <begin position="32"/>
        <end position="44"/>
    </location>
</feature>
<evidence type="ECO:0000313" key="4">
    <source>
        <dbReference type="EMBL" id="TDT37066.1"/>
    </source>
</evidence>
<evidence type="ECO:0000256" key="2">
    <source>
        <dbReference type="SAM" id="SignalP"/>
    </source>
</evidence>
<feature type="chain" id="PRO_5020462498" evidence="2">
    <location>
        <begin position="24"/>
        <end position="129"/>
    </location>
</feature>
<dbReference type="Gene3D" id="1.20.81.20">
    <property type="match status" value="1"/>
</dbReference>
<feature type="signal peptide" evidence="2">
    <location>
        <begin position="1"/>
        <end position="23"/>
    </location>
</feature>
<dbReference type="EMBL" id="SOAX01000008">
    <property type="protein sequence ID" value="TDT37066.1"/>
    <property type="molecule type" value="Genomic_DNA"/>
</dbReference>
<dbReference type="Pfam" id="PF13767">
    <property type="entry name" value="DUF4168"/>
    <property type="match status" value="1"/>
</dbReference>
<feature type="domain" description="DUF4168" evidence="3">
    <location>
        <begin position="47"/>
        <end position="123"/>
    </location>
</feature>
<organism evidence="4 5">
    <name type="scientific">Halospina denitrificans</name>
    <dbReference type="NCBI Taxonomy" id="332522"/>
    <lineage>
        <taxon>Bacteria</taxon>
        <taxon>Pseudomonadati</taxon>
        <taxon>Pseudomonadota</taxon>
        <taxon>Gammaproteobacteria</taxon>
        <taxon>Halospina</taxon>
    </lineage>
</organism>
<evidence type="ECO:0000256" key="1">
    <source>
        <dbReference type="SAM" id="MobiDB-lite"/>
    </source>
</evidence>
<sequence>MTFRITGLALIMALALGSSQALAQEYGDNENQDQGMAQSQQQAADFSDEDLQQFVDLQSEIGDIREEYVSKIENADSEDKARELQQEAQSAMVSAIEAAGMSVQDYNAIAVAYNSNPDVQERVDEMADE</sequence>
<name>A0A4R7JID7_9GAMM</name>
<dbReference type="Proteomes" id="UP000295830">
    <property type="component" value="Unassembled WGS sequence"/>
</dbReference>
<feature type="region of interest" description="Disordered" evidence="1">
    <location>
        <begin position="25"/>
        <end position="47"/>
    </location>
</feature>
<evidence type="ECO:0000259" key="3">
    <source>
        <dbReference type="Pfam" id="PF13767"/>
    </source>
</evidence>
<evidence type="ECO:0000313" key="5">
    <source>
        <dbReference type="Proteomes" id="UP000295830"/>
    </source>
</evidence>
<comment type="caution">
    <text evidence="4">The sequence shown here is derived from an EMBL/GenBank/DDBJ whole genome shotgun (WGS) entry which is preliminary data.</text>
</comment>